<keyword evidence="15" id="KW-1185">Reference proteome</keyword>
<keyword evidence="11 12" id="KW-1006">Bacterial flagellum protein export</keyword>
<evidence type="ECO:0000313" key="15">
    <source>
        <dbReference type="Proteomes" id="UP000199136"/>
    </source>
</evidence>
<gene>
    <name evidence="12" type="primary">flhB</name>
    <name evidence="14" type="ORF">SAMN04488506_0102</name>
</gene>
<keyword evidence="10 12" id="KW-0472">Membrane</keyword>
<evidence type="ECO:0000256" key="8">
    <source>
        <dbReference type="ARBA" id="ARBA00022927"/>
    </source>
</evidence>
<keyword evidence="6 12" id="KW-0812">Transmembrane</keyword>
<dbReference type="InterPro" id="IPR006135">
    <property type="entry name" value="T3SS_substrate_exporter"/>
</dbReference>
<dbReference type="InterPro" id="IPR029025">
    <property type="entry name" value="T3SS_substrate_exporter_C"/>
</dbReference>
<sequence length="361" mass="40566">MQDKDSKTEKASPKRIKDARKKGDIAKSSDLTSAISFTVFALMTTSLGWYVFERSFAYLKGFLASGLTMGSQLGTEELRNNLASIGVQSIIMLFTIAAPFLLIAFFVSLLAAGLQTRFLFSKEPIKMSLKKINPVSGFKNMFSKKAAFTLVKTIFKLVLVFLVTYNALTDSIDVIVNLGKLGTEKIFSTLLELIKTVGTNLAVLLMILGIADYVYERYEFSQKMKMTKQEVKDEYKESEGDPQVKSQRKQLHRQMINGNMRDVETAAVVITNPTHLAIAIRYEKGKDEVPIVVVKGADLIAEKIRERAREHDVPIVENKPIARNLYKNIQVGQPIPVDLYQAVAEIMALVYQMEEMKKDKI</sequence>
<dbReference type="PANTHER" id="PTHR30531:SF12">
    <property type="entry name" value="FLAGELLAR BIOSYNTHETIC PROTEIN FLHB"/>
    <property type="match status" value="1"/>
</dbReference>
<comment type="similarity">
    <text evidence="2 12">Belongs to the type III secretion exporter family.</text>
</comment>
<evidence type="ECO:0000256" key="4">
    <source>
        <dbReference type="ARBA" id="ARBA00022448"/>
    </source>
</evidence>
<evidence type="ECO:0000256" key="7">
    <source>
        <dbReference type="ARBA" id="ARBA00022795"/>
    </source>
</evidence>
<dbReference type="EMBL" id="FOXW01000001">
    <property type="protein sequence ID" value="SFP96906.1"/>
    <property type="molecule type" value="Genomic_DNA"/>
</dbReference>
<dbReference type="GO" id="GO:0044780">
    <property type="term" value="P:bacterial-type flagellum assembly"/>
    <property type="evidence" value="ECO:0007669"/>
    <property type="project" value="InterPro"/>
</dbReference>
<keyword evidence="4 12" id="KW-0813">Transport</keyword>
<dbReference type="NCBIfam" id="TIGR00328">
    <property type="entry name" value="flhB"/>
    <property type="match status" value="1"/>
</dbReference>
<comment type="function">
    <text evidence="12">Required for formation of the rod structure in the basal body of the flagellar apparatus. Together with FliI and FliH, may constitute the export apparatus of flagellin.</text>
</comment>
<feature type="transmembrane region" description="Helical" evidence="12">
    <location>
        <begin position="31"/>
        <end position="52"/>
    </location>
</feature>
<dbReference type="Pfam" id="PF01312">
    <property type="entry name" value="Bac_export_2"/>
    <property type="match status" value="1"/>
</dbReference>
<evidence type="ECO:0000256" key="1">
    <source>
        <dbReference type="ARBA" id="ARBA00004651"/>
    </source>
</evidence>
<feature type="transmembrane region" description="Helical" evidence="12">
    <location>
        <begin position="90"/>
        <end position="112"/>
    </location>
</feature>
<evidence type="ECO:0000313" key="14">
    <source>
        <dbReference type="EMBL" id="SFP96906.1"/>
    </source>
</evidence>
<keyword evidence="8 12" id="KW-0653">Protein transport</keyword>
<dbReference type="AlphaFoldDB" id="A0A1I5UQI6"/>
<accession>A0A1I5UQI6</accession>
<evidence type="ECO:0000256" key="2">
    <source>
        <dbReference type="ARBA" id="ARBA00010690"/>
    </source>
</evidence>
<proteinExistence type="inferred from homology"/>
<reference evidence="14 15" key="1">
    <citation type="submission" date="2016-10" db="EMBL/GenBank/DDBJ databases">
        <authorList>
            <person name="de Groot N.N."/>
        </authorList>
    </citation>
    <scope>NUCLEOTIDE SEQUENCE [LARGE SCALE GENOMIC DNA]</scope>
    <source>
        <strain evidence="14 15">DSM 20581</strain>
    </source>
</reference>
<dbReference type="GO" id="GO:0005886">
    <property type="term" value="C:plasma membrane"/>
    <property type="evidence" value="ECO:0007669"/>
    <property type="project" value="UniProtKB-SubCell"/>
</dbReference>
<evidence type="ECO:0000256" key="13">
    <source>
        <dbReference type="SAM" id="MobiDB-lite"/>
    </source>
</evidence>
<keyword evidence="5 12" id="KW-1003">Cell membrane</keyword>
<organism evidence="14 15">
    <name type="scientific">Desemzia incerta</name>
    <dbReference type="NCBI Taxonomy" id="82801"/>
    <lineage>
        <taxon>Bacteria</taxon>
        <taxon>Bacillati</taxon>
        <taxon>Bacillota</taxon>
        <taxon>Bacilli</taxon>
        <taxon>Lactobacillales</taxon>
        <taxon>Carnobacteriaceae</taxon>
        <taxon>Desemzia</taxon>
    </lineage>
</organism>
<keyword evidence="14" id="KW-0966">Cell projection</keyword>
<evidence type="ECO:0000256" key="5">
    <source>
        <dbReference type="ARBA" id="ARBA00022475"/>
    </source>
</evidence>
<dbReference type="SUPFAM" id="SSF160544">
    <property type="entry name" value="EscU C-terminal domain-like"/>
    <property type="match status" value="1"/>
</dbReference>
<evidence type="ECO:0000256" key="9">
    <source>
        <dbReference type="ARBA" id="ARBA00022989"/>
    </source>
</evidence>
<dbReference type="GO" id="GO:0009306">
    <property type="term" value="P:protein secretion"/>
    <property type="evidence" value="ECO:0007669"/>
    <property type="project" value="InterPro"/>
</dbReference>
<keyword evidence="14" id="KW-0969">Cilium</keyword>
<dbReference type="Proteomes" id="UP000199136">
    <property type="component" value="Unassembled WGS sequence"/>
</dbReference>
<keyword evidence="9 12" id="KW-1133">Transmembrane helix</keyword>
<dbReference type="STRING" id="82801.SAMN04488506_0102"/>
<evidence type="ECO:0000256" key="10">
    <source>
        <dbReference type="ARBA" id="ARBA00023136"/>
    </source>
</evidence>
<evidence type="ECO:0000256" key="11">
    <source>
        <dbReference type="ARBA" id="ARBA00023225"/>
    </source>
</evidence>
<dbReference type="RefSeq" id="WP_092479103.1">
    <property type="nucleotide sequence ID" value="NZ_FOXW01000001.1"/>
</dbReference>
<dbReference type="InterPro" id="IPR006136">
    <property type="entry name" value="FlhB"/>
</dbReference>
<feature type="region of interest" description="Disordered" evidence="13">
    <location>
        <begin position="1"/>
        <end position="21"/>
    </location>
</feature>
<name>A0A1I5UQI6_9LACT</name>
<dbReference type="OrthoDB" id="9807950at2"/>
<dbReference type="PRINTS" id="PR00950">
    <property type="entry name" value="TYPE3IMSPROT"/>
</dbReference>
<comment type="subcellular location">
    <subcellularLocation>
        <location evidence="1">Cell membrane</location>
        <topology evidence="1">Multi-pass membrane protein</topology>
    </subcellularLocation>
</comment>
<evidence type="ECO:0000256" key="6">
    <source>
        <dbReference type="ARBA" id="ARBA00022692"/>
    </source>
</evidence>
<dbReference type="Gene3D" id="6.10.250.2080">
    <property type="match status" value="1"/>
</dbReference>
<keyword evidence="14" id="KW-0282">Flagellum</keyword>
<dbReference type="Gene3D" id="3.40.1690.10">
    <property type="entry name" value="secretion proteins EscU"/>
    <property type="match status" value="1"/>
</dbReference>
<feature type="transmembrane region" description="Helical" evidence="12">
    <location>
        <begin position="146"/>
        <end position="168"/>
    </location>
</feature>
<protein>
    <recommendedName>
        <fullName evidence="3 12">Flagellar biosynthetic protein FlhB</fullName>
    </recommendedName>
</protein>
<dbReference type="PANTHER" id="PTHR30531">
    <property type="entry name" value="FLAGELLAR BIOSYNTHETIC PROTEIN FLHB"/>
    <property type="match status" value="1"/>
</dbReference>
<feature type="transmembrane region" description="Helical" evidence="12">
    <location>
        <begin position="197"/>
        <end position="215"/>
    </location>
</feature>
<evidence type="ECO:0000256" key="12">
    <source>
        <dbReference type="RuleBase" id="RU364091"/>
    </source>
</evidence>
<keyword evidence="7 12" id="KW-1005">Bacterial flagellum biogenesis</keyword>
<evidence type="ECO:0000256" key="3">
    <source>
        <dbReference type="ARBA" id="ARBA00021622"/>
    </source>
</evidence>